<gene>
    <name evidence="1" type="ORF">L336_0477</name>
</gene>
<dbReference type="HOGENOM" id="CLU_3115821_0_0_0"/>
<proteinExistence type="predicted"/>
<dbReference type="KEGG" id="saal:L336_0477"/>
<name>R4PKV0_9BACT</name>
<dbReference type="AlphaFoldDB" id="R4PKV0"/>
<reference evidence="1 2" key="1">
    <citation type="journal article" date="2013" name="Nat. Biotechnol.">
        <title>Genome sequences of rare, uncultured bacteria obtained by differential coverage binning of multiple metagenomes.</title>
        <authorList>
            <person name="Albertsen M."/>
            <person name="Hugenholtz P."/>
            <person name="Skarshewski A."/>
            <person name="Nielsen K.L."/>
            <person name="Tyson G.W."/>
            <person name="Nielsen P.H."/>
        </authorList>
    </citation>
    <scope>NUCLEOTIDE SEQUENCE [LARGE SCALE GENOMIC DNA]</scope>
    <source>
        <strain evidence="1">TM71</strain>
    </source>
</reference>
<keyword evidence="2" id="KW-1185">Reference proteome</keyword>
<evidence type="ECO:0000313" key="1">
    <source>
        <dbReference type="EMBL" id="AGL62183.1"/>
    </source>
</evidence>
<protein>
    <submittedName>
        <fullName evidence="1">Uncharacterized protein</fullName>
    </submittedName>
</protein>
<organism evidence="1 2">
    <name type="scientific">Candidatus Saccharimonas aalborgensis</name>
    <dbReference type="NCBI Taxonomy" id="1332188"/>
    <lineage>
        <taxon>Bacteria</taxon>
        <taxon>Candidatus Saccharimonadota</taxon>
        <taxon>Candidatus Saccharimonadia</taxon>
        <taxon>Candidatus Saccharimonadales</taxon>
        <taxon>Candidatus Saccharimonadaceae</taxon>
        <taxon>Candidatus Saccharimonas</taxon>
    </lineage>
</organism>
<accession>R4PKV0</accession>
<sequence length="50" mass="5884">MKAFYHTIAVATFHLSRWANSLAYGLAVACKWATNKDIEKDLERQRKRWS</sequence>
<dbReference type="Proteomes" id="UP000013893">
    <property type="component" value="Chromosome"/>
</dbReference>
<dbReference type="PROSITE" id="PS51257">
    <property type="entry name" value="PROKAR_LIPOPROTEIN"/>
    <property type="match status" value="1"/>
</dbReference>
<dbReference type="STRING" id="1332188.L336_0477"/>
<dbReference type="EMBL" id="CP005957">
    <property type="protein sequence ID" value="AGL62183.1"/>
    <property type="molecule type" value="Genomic_DNA"/>
</dbReference>
<evidence type="ECO:0000313" key="2">
    <source>
        <dbReference type="Proteomes" id="UP000013893"/>
    </source>
</evidence>